<organism evidence="13 14">
    <name type="scientific">Paenibacillus filicis</name>
    <dbReference type="NCBI Taxonomy" id="669464"/>
    <lineage>
        <taxon>Bacteria</taxon>
        <taxon>Bacillati</taxon>
        <taxon>Bacillota</taxon>
        <taxon>Bacilli</taxon>
        <taxon>Bacillales</taxon>
        <taxon>Paenibacillaceae</taxon>
        <taxon>Paenibacillus</taxon>
    </lineage>
</organism>
<sequence>MSKSNWQEAVSAISPLDEAWVVRASERLDSLTKPPGSLGRLEETARQLAGITGELTPDLSRKAVIVMAGDHGVCEEGVSAFPAEVTPQMVLNFLNGGAAVNVLARQAGADVVCVDIGVNAELSHPELVSRKVRKGTANMAAGPAMSREEAEAAISVGIDLVGELVERGYRMFATGEMGIGNTTASSAILTVLGDTDPAAATGRGTGIDDERLKHKQQVISRAVALNRPDATDPVDVLAKVGGLEIAGLVGVILGAARHRCPVVIDGFISSAAALLAARIAPLSASYMIASHLSQEQGHARLLERIGLSPMLRMDMRLGEGTGAVLAFPLIEASVRIMKEMATFADAGVSQGPAGGAEADAVRDANLSETSAQQASEQASLLAQAGHRA</sequence>
<evidence type="ECO:0000256" key="3">
    <source>
        <dbReference type="ARBA" id="ARBA00007110"/>
    </source>
</evidence>
<comment type="pathway">
    <text evidence="2 11">Nucleoside biosynthesis; alpha-ribazole biosynthesis; alpha-ribazole from 5,6-dimethylbenzimidazole: step 1/2.</text>
</comment>
<reference evidence="13 14" key="1">
    <citation type="submission" date="2024-04" db="EMBL/GenBank/DDBJ databases">
        <title>draft genome sequnece of Paenibacillus filicis.</title>
        <authorList>
            <person name="Kim D.-U."/>
        </authorList>
    </citation>
    <scope>NUCLEOTIDE SEQUENCE [LARGE SCALE GENOMIC DNA]</scope>
    <source>
        <strain evidence="13 14">KACC14197</strain>
    </source>
</reference>
<keyword evidence="7 11" id="KW-0328">Glycosyltransferase</keyword>
<dbReference type="Gene3D" id="1.10.1610.10">
    <property type="match status" value="1"/>
</dbReference>
<evidence type="ECO:0000256" key="10">
    <source>
        <dbReference type="ARBA" id="ARBA00047340"/>
    </source>
</evidence>
<evidence type="ECO:0000256" key="9">
    <source>
        <dbReference type="ARBA" id="ARBA00030686"/>
    </source>
</evidence>
<dbReference type="Proteomes" id="UP001469365">
    <property type="component" value="Unassembled WGS sequence"/>
</dbReference>
<evidence type="ECO:0000256" key="6">
    <source>
        <dbReference type="ARBA" id="ARBA00022573"/>
    </source>
</evidence>
<comment type="function">
    <text evidence="1 11">Catalyzes the synthesis of alpha-ribazole-5'-phosphate from nicotinate mononucleotide (NAMN) and 5,6-dimethylbenzimidazole (DMB).</text>
</comment>
<evidence type="ECO:0000313" key="13">
    <source>
        <dbReference type="EMBL" id="MEK8127019.1"/>
    </source>
</evidence>
<dbReference type="CDD" id="cd02439">
    <property type="entry name" value="DMB-PRT_CobT"/>
    <property type="match status" value="1"/>
</dbReference>
<dbReference type="InterPro" id="IPR036087">
    <property type="entry name" value="Nict_dMeBzImd_PRibTrfase_sf"/>
</dbReference>
<keyword evidence="14" id="KW-1185">Reference proteome</keyword>
<dbReference type="Pfam" id="PF02277">
    <property type="entry name" value="DBI_PRT"/>
    <property type="match status" value="1"/>
</dbReference>
<name>A0ABU9DE06_9BACL</name>
<evidence type="ECO:0000256" key="2">
    <source>
        <dbReference type="ARBA" id="ARBA00005049"/>
    </source>
</evidence>
<dbReference type="InterPro" id="IPR003200">
    <property type="entry name" value="Nict_dMeBzImd_PRibTrfase"/>
</dbReference>
<evidence type="ECO:0000256" key="12">
    <source>
        <dbReference type="SAM" id="MobiDB-lite"/>
    </source>
</evidence>
<gene>
    <name evidence="11 13" type="primary">cobT</name>
    <name evidence="13" type="ORF">WMW72_03750</name>
</gene>
<dbReference type="EC" id="2.4.2.21" evidence="4 11"/>
<evidence type="ECO:0000313" key="14">
    <source>
        <dbReference type="Proteomes" id="UP001469365"/>
    </source>
</evidence>
<evidence type="ECO:0000256" key="1">
    <source>
        <dbReference type="ARBA" id="ARBA00002197"/>
    </source>
</evidence>
<feature type="compositionally biased region" description="Low complexity" evidence="12">
    <location>
        <begin position="366"/>
        <end position="388"/>
    </location>
</feature>
<dbReference type="NCBIfam" id="NF000996">
    <property type="entry name" value="PRK00105.1"/>
    <property type="match status" value="1"/>
</dbReference>
<accession>A0ABU9DE06</accession>
<evidence type="ECO:0000256" key="5">
    <source>
        <dbReference type="ARBA" id="ARBA00015486"/>
    </source>
</evidence>
<comment type="catalytic activity">
    <reaction evidence="10 11">
        <text>5,6-dimethylbenzimidazole + nicotinate beta-D-ribonucleotide = alpha-ribazole 5'-phosphate + nicotinate + H(+)</text>
        <dbReference type="Rhea" id="RHEA:11196"/>
        <dbReference type="ChEBI" id="CHEBI:15378"/>
        <dbReference type="ChEBI" id="CHEBI:15890"/>
        <dbReference type="ChEBI" id="CHEBI:32544"/>
        <dbReference type="ChEBI" id="CHEBI:57502"/>
        <dbReference type="ChEBI" id="CHEBI:57918"/>
        <dbReference type="EC" id="2.4.2.21"/>
    </reaction>
</comment>
<dbReference type="PANTHER" id="PTHR43463">
    <property type="entry name" value="NICOTINATE-NUCLEOTIDE--DIMETHYLBENZIMIDAZOLE PHOSPHORIBOSYLTRANSFERASE"/>
    <property type="match status" value="1"/>
</dbReference>
<dbReference type="GO" id="GO:0008939">
    <property type="term" value="F:nicotinate-nucleotide-dimethylbenzimidazole phosphoribosyltransferase activity"/>
    <property type="evidence" value="ECO:0007669"/>
    <property type="project" value="UniProtKB-EC"/>
</dbReference>
<evidence type="ECO:0000256" key="4">
    <source>
        <dbReference type="ARBA" id="ARBA00011991"/>
    </source>
</evidence>
<proteinExistence type="inferred from homology"/>
<dbReference type="InterPro" id="IPR017846">
    <property type="entry name" value="Nict_dMeBzImd_PRibTrfase_bact"/>
</dbReference>
<dbReference type="SUPFAM" id="SSF52733">
    <property type="entry name" value="Nicotinate mononucleotide:5,6-dimethylbenzimidazole phosphoribosyltransferase (CobT)"/>
    <property type="match status" value="1"/>
</dbReference>
<dbReference type="PANTHER" id="PTHR43463:SF1">
    <property type="entry name" value="NICOTINATE-NUCLEOTIDE--DIMETHYLBENZIMIDAZOLE PHOSPHORIBOSYLTRANSFERASE"/>
    <property type="match status" value="1"/>
</dbReference>
<dbReference type="RefSeq" id="WP_341414103.1">
    <property type="nucleotide sequence ID" value="NZ_JBBPCC010000001.1"/>
</dbReference>
<keyword evidence="6 11" id="KW-0169">Cobalamin biosynthesis</keyword>
<evidence type="ECO:0000256" key="11">
    <source>
        <dbReference type="HAMAP-Rule" id="MF_00230"/>
    </source>
</evidence>
<feature type="active site" description="Proton acceptor" evidence="11">
    <location>
        <position position="319"/>
    </location>
</feature>
<evidence type="ECO:0000256" key="7">
    <source>
        <dbReference type="ARBA" id="ARBA00022676"/>
    </source>
</evidence>
<dbReference type="Gene3D" id="3.40.50.10210">
    <property type="match status" value="1"/>
</dbReference>
<dbReference type="HAMAP" id="MF_00230">
    <property type="entry name" value="CobT"/>
    <property type="match status" value="1"/>
</dbReference>
<comment type="similarity">
    <text evidence="3 11">Belongs to the CobT family.</text>
</comment>
<protein>
    <recommendedName>
        <fullName evidence="5 11">Nicotinate-nucleotide--dimethylbenzimidazole phosphoribosyltransferase</fullName>
        <shortName evidence="11">NN:DBI PRT</shortName>
        <ecNumber evidence="4 11">2.4.2.21</ecNumber>
    </recommendedName>
    <alternativeName>
        <fullName evidence="9 11">N(1)-alpha-phosphoribosyltransferase</fullName>
    </alternativeName>
</protein>
<dbReference type="NCBIfam" id="TIGR03160">
    <property type="entry name" value="cobT_DBIPRT"/>
    <property type="match status" value="1"/>
</dbReference>
<feature type="region of interest" description="Disordered" evidence="12">
    <location>
        <begin position="362"/>
        <end position="388"/>
    </location>
</feature>
<evidence type="ECO:0000256" key="8">
    <source>
        <dbReference type="ARBA" id="ARBA00022679"/>
    </source>
</evidence>
<comment type="caution">
    <text evidence="13">The sequence shown here is derived from an EMBL/GenBank/DDBJ whole genome shotgun (WGS) entry which is preliminary data.</text>
</comment>
<dbReference type="InterPro" id="IPR023195">
    <property type="entry name" value="Nict_dMeBzImd_PRibTrfase_N"/>
</dbReference>
<dbReference type="EMBL" id="JBBPCC010000001">
    <property type="protein sequence ID" value="MEK8127019.1"/>
    <property type="molecule type" value="Genomic_DNA"/>
</dbReference>
<keyword evidence="8 11" id="KW-0808">Transferase</keyword>